<feature type="region of interest" description="Disordered" evidence="5">
    <location>
        <begin position="209"/>
        <end position="236"/>
    </location>
</feature>
<evidence type="ECO:0008006" key="10">
    <source>
        <dbReference type="Google" id="ProtNLM"/>
    </source>
</evidence>
<feature type="compositionally biased region" description="Low complexity" evidence="5">
    <location>
        <begin position="1490"/>
        <end position="1523"/>
    </location>
</feature>
<dbReference type="Proteomes" id="UP000095300">
    <property type="component" value="Unassembled WGS sequence"/>
</dbReference>
<dbReference type="VEuPathDB" id="VectorBase:SCAU008723"/>
<dbReference type="PANTHER" id="PTHR22826:SF211">
    <property type="entry name" value="LD43457P"/>
    <property type="match status" value="1"/>
</dbReference>
<feature type="compositionally biased region" description="Basic residues" evidence="5">
    <location>
        <begin position="1524"/>
        <end position="1535"/>
    </location>
</feature>
<feature type="region of interest" description="Disordered" evidence="5">
    <location>
        <begin position="119"/>
        <end position="171"/>
    </location>
</feature>
<feature type="region of interest" description="Disordered" evidence="5">
    <location>
        <begin position="91"/>
        <end position="110"/>
    </location>
</feature>
<dbReference type="GO" id="GO:0035556">
    <property type="term" value="P:intracellular signal transduction"/>
    <property type="evidence" value="ECO:0007669"/>
    <property type="project" value="InterPro"/>
</dbReference>
<feature type="region of interest" description="Disordered" evidence="5">
    <location>
        <begin position="1445"/>
        <end position="1563"/>
    </location>
</feature>
<dbReference type="FunFam" id="2.30.29.30:FF:000078">
    <property type="entry name" value="Guanine nucleotide exchange factor DBS"/>
    <property type="match status" value="1"/>
</dbReference>
<keyword evidence="4" id="KW-0344">Guanine-nucleotide releasing factor</keyword>
<reference evidence="8" key="1">
    <citation type="submission" date="2020-05" db="UniProtKB">
        <authorList>
            <consortium name="EnsemblMetazoa"/>
        </authorList>
    </citation>
    <scope>IDENTIFICATION</scope>
    <source>
        <strain evidence="8">USDA</strain>
    </source>
</reference>
<dbReference type="PROSITE" id="PS50010">
    <property type="entry name" value="DH_2"/>
    <property type="match status" value="1"/>
</dbReference>
<feature type="region of interest" description="Disordered" evidence="5">
    <location>
        <begin position="315"/>
        <end position="410"/>
    </location>
</feature>
<dbReference type="PROSITE" id="PS50003">
    <property type="entry name" value="PH_DOMAIN"/>
    <property type="match status" value="1"/>
</dbReference>
<feature type="compositionally biased region" description="Low complexity" evidence="5">
    <location>
        <begin position="498"/>
        <end position="509"/>
    </location>
</feature>
<dbReference type="InterPro" id="IPR051336">
    <property type="entry name" value="RhoGEF_Guanine_NuclExch_SF"/>
</dbReference>
<dbReference type="EnsemblMetazoa" id="SCAU008723-RG">
    <property type="protein sequence ID" value="SCAU008723-PG"/>
    <property type="gene ID" value="SCAU008723"/>
</dbReference>
<dbReference type="PANTHER" id="PTHR22826">
    <property type="entry name" value="RHO GUANINE EXCHANGE FACTOR-RELATED"/>
    <property type="match status" value="1"/>
</dbReference>
<feature type="region of interest" description="Disordered" evidence="5">
    <location>
        <begin position="251"/>
        <end position="281"/>
    </location>
</feature>
<evidence type="ECO:0000259" key="7">
    <source>
        <dbReference type="PROSITE" id="PS50010"/>
    </source>
</evidence>
<dbReference type="InterPro" id="IPR001331">
    <property type="entry name" value="GDS_CDC24_CS"/>
</dbReference>
<feature type="compositionally biased region" description="Low complexity" evidence="5">
    <location>
        <begin position="224"/>
        <end position="236"/>
    </location>
</feature>
<dbReference type="InterPro" id="IPR035899">
    <property type="entry name" value="DBL_dom_sf"/>
</dbReference>
<organism evidence="8 9">
    <name type="scientific">Stomoxys calcitrans</name>
    <name type="common">Stable fly</name>
    <name type="synonym">Conops calcitrans</name>
    <dbReference type="NCBI Taxonomy" id="35570"/>
    <lineage>
        <taxon>Eukaryota</taxon>
        <taxon>Metazoa</taxon>
        <taxon>Ecdysozoa</taxon>
        <taxon>Arthropoda</taxon>
        <taxon>Hexapoda</taxon>
        <taxon>Insecta</taxon>
        <taxon>Pterygota</taxon>
        <taxon>Neoptera</taxon>
        <taxon>Endopterygota</taxon>
        <taxon>Diptera</taxon>
        <taxon>Brachycera</taxon>
        <taxon>Muscomorpha</taxon>
        <taxon>Muscoidea</taxon>
        <taxon>Muscidae</taxon>
        <taxon>Stomoxys</taxon>
    </lineage>
</organism>
<name>A0A1I8PJL8_STOCA</name>
<comment type="subcellular location">
    <subcellularLocation>
        <location evidence="1">Cytoplasm</location>
    </subcellularLocation>
</comment>
<proteinExistence type="predicted"/>
<dbReference type="Pfam" id="PF00621">
    <property type="entry name" value="RhoGEF"/>
    <property type="match status" value="1"/>
</dbReference>
<dbReference type="InterPro" id="IPR011993">
    <property type="entry name" value="PH-like_dom_sf"/>
</dbReference>
<evidence type="ECO:0000256" key="3">
    <source>
        <dbReference type="ARBA" id="ARBA00022553"/>
    </source>
</evidence>
<dbReference type="InterPro" id="IPR055251">
    <property type="entry name" value="SOS1_NGEF_PH"/>
</dbReference>
<dbReference type="InterPro" id="IPR001849">
    <property type="entry name" value="PH_domain"/>
</dbReference>
<dbReference type="InterPro" id="IPR000219">
    <property type="entry name" value="DH_dom"/>
</dbReference>
<gene>
    <name evidence="8" type="primary">106089108</name>
</gene>
<dbReference type="SMART" id="SM00233">
    <property type="entry name" value="PH"/>
    <property type="match status" value="1"/>
</dbReference>
<evidence type="ECO:0000259" key="6">
    <source>
        <dbReference type="PROSITE" id="PS50003"/>
    </source>
</evidence>
<evidence type="ECO:0000256" key="1">
    <source>
        <dbReference type="ARBA" id="ARBA00004496"/>
    </source>
</evidence>
<feature type="domain" description="PH" evidence="6">
    <location>
        <begin position="1243"/>
        <end position="1357"/>
    </location>
</feature>
<dbReference type="CDD" id="cd00160">
    <property type="entry name" value="RhoGEF"/>
    <property type="match status" value="1"/>
</dbReference>
<feature type="compositionally biased region" description="Pro residues" evidence="5">
    <location>
        <begin position="259"/>
        <end position="268"/>
    </location>
</feature>
<dbReference type="GO" id="GO:0005085">
    <property type="term" value="F:guanyl-nucleotide exchange factor activity"/>
    <property type="evidence" value="ECO:0007669"/>
    <property type="project" value="UniProtKB-KW"/>
</dbReference>
<dbReference type="SUPFAM" id="SSF50729">
    <property type="entry name" value="PH domain-like"/>
    <property type="match status" value="1"/>
</dbReference>
<dbReference type="PROSITE" id="PS00741">
    <property type="entry name" value="DH_1"/>
    <property type="match status" value="1"/>
</dbReference>
<dbReference type="OrthoDB" id="10004999at2759"/>
<feature type="compositionally biased region" description="Basic and acidic residues" evidence="5">
    <location>
        <begin position="371"/>
        <end position="395"/>
    </location>
</feature>
<evidence type="ECO:0000256" key="4">
    <source>
        <dbReference type="ARBA" id="ARBA00022658"/>
    </source>
</evidence>
<dbReference type="FunFam" id="1.20.900.10:FF:000008">
    <property type="entry name" value="rho guanine nucleotide exchange factor 25"/>
    <property type="match status" value="1"/>
</dbReference>
<dbReference type="GO" id="GO:0005737">
    <property type="term" value="C:cytoplasm"/>
    <property type="evidence" value="ECO:0007669"/>
    <property type="project" value="UniProtKB-SubCell"/>
</dbReference>
<evidence type="ECO:0000313" key="9">
    <source>
        <dbReference type="Proteomes" id="UP000095300"/>
    </source>
</evidence>
<feature type="compositionally biased region" description="Polar residues" evidence="5">
    <location>
        <begin position="160"/>
        <end position="171"/>
    </location>
</feature>
<feature type="compositionally biased region" description="Low complexity" evidence="5">
    <location>
        <begin position="1536"/>
        <end position="1555"/>
    </location>
</feature>
<dbReference type="SMART" id="SM00325">
    <property type="entry name" value="RhoGEF"/>
    <property type="match status" value="1"/>
</dbReference>
<feature type="compositionally biased region" description="Basic and acidic residues" evidence="5">
    <location>
        <begin position="322"/>
        <end position="342"/>
    </location>
</feature>
<feature type="domain" description="DH" evidence="7">
    <location>
        <begin position="1049"/>
        <end position="1231"/>
    </location>
</feature>
<dbReference type="Gene3D" id="2.30.29.30">
    <property type="entry name" value="Pleckstrin-homology domain (PH domain)/Phosphotyrosine-binding domain (PTB)"/>
    <property type="match status" value="1"/>
</dbReference>
<keyword evidence="3" id="KW-0597">Phosphoprotein</keyword>
<feature type="region of interest" description="Disordered" evidence="5">
    <location>
        <begin position="498"/>
        <end position="520"/>
    </location>
</feature>
<protein>
    <recommendedName>
        <fullName evidence="10">Guanine nucleotide exchange factor DBS</fullName>
    </recommendedName>
</protein>
<dbReference type="Pfam" id="PF22697">
    <property type="entry name" value="SOS1_NGEF_PH"/>
    <property type="match status" value="1"/>
</dbReference>
<sequence length="1563" mass="174596">MHHIQRKPSNETLTSVGMDSTLDSRMSSAEVPQMELLKVNYVHQCKEAFMTKTGSSPNYSYMEYKRSLPQVQLPAMGQSRKNVARIAINQQTGRQEAPNKPLPPPPLPTVESWQFIQSPSKRTTNSPPKFIQPPAVATISTDPPPSCSHSSQSSCDTGCESDNTVSGEGVKSNSWNYRNRISTCDIRRDIARAGIKSRADRIARIEQTECEHGSRSKNLASPINSMTTSNTTTTTANSKEAVAKINRMFEQQQKQQILPPQPSRPAPVPHKEPNRRLKPPLPTLQQEYQAAAPTGRLRQLPNNDCVECLSAQENCRPVEVSPSREDASHNRYRRPENKELKPVSRIPKPIQEVRNLNEHKNSEKNSMSQRSPEKLPDNGRRFEKHSPPGDKEQNLGKHSRLPAAGQYQKSKIERVHIRKKRQPLLIINQLNEPPKSLDDGDNTTKISRLTCGYKNCNFANCPMSKSQHDLHKLALEEEEAETKAAKCQGQLKLKRLSLESNSDSGVSSSNDEHNRAGRQILPLKNLEKCSDGKINYRASKKSEHFEDYAYEKFKISKTYEDKEKEGATNKASGSHIKIQVGKSSITSFSGNYSNTNTSSNGDPNDVTNFSKKNLTKATTHEVLNNSTLSLANAIPKQCNLENEQRLKIQNNLQTKMGRNLTKIQIDDDWVMDGGGGAGGGRDPEEDFIETDSLMITESSCAAVSMPLKKPINSNDNSVKIFVRSSAQNNHDLTRSSCISANSFASQTSLGTENSSSHSTCSSASCCSSSTASSSGCSASSHNGDNQSLCGSERDCCCQFSNTNGMFFHRPASSSSAVSRISEEQRACAASPLSSTDAISQVSCSSCSTDQGTVVKAETPHGKRVAMLETSKLSCCQTDSGVFWNNSYMSLDGQEPNDVVCYCSMSSCEEDNCSYYEVELEPDNVKISKASSKDNIKIEITNQQSHKDERVADIPCKPQYQPLPHRQQHPTTSHAQKLQAAHVAKRNGRLSTGEDILKRNQLLRKTDVIHELRPRSMDCAVDSGVSLNGDNGCSSDAGESQQDMEARRLKRGHVLSELLETERIYVSEMSSILKGYCDQMHSEEMIHLVPASLQGKEDILFGNLHELYTFHNDVFLKDLENCISTTELVALCFVQRRDTFYRLYSFYCQNIPRSDRLRETLVDTHLFLQECQKRLGHKLPLAAYLLKPVQRITKYQLLLKDLLRFSDNGSCTKELQKALDCMLIVLKCVNDSMHQVAITGFPTDLSQQGELLLQDSFQVWSESKKDIRLRIKPQQRHIFLYQKSMLFCKQTSKPGHNKSTYQFKHYLKMSQIGLTESVRGDTKRFEVWLQGRQEVHTLQAPTLDIKNKWVAEIKKVLLTQLEELKGEKIKQYGLNHRGLRQTTSWDTPNILYGPSGRTISCDASSESSNRNSNCSSSDDNCTTIGGLPLSSNGSLISGITINSTASTTGTDKEHNEACGWSSDYSNSEDEMSTADDNSSTPRFINSLAPWSNSNSTHTTTTTPSNGHHNNHPSTHNHNQNQNHNYQHHHHHHHNQNHHPQPLDNSSSYPRNSKSNSKFYVSVEH</sequence>
<dbReference type="Gene3D" id="1.20.900.10">
    <property type="entry name" value="Dbl homology (DH) domain"/>
    <property type="match status" value="1"/>
</dbReference>
<evidence type="ECO:0000256" key="2">
    <source>
        <dbReference type="ARBA" id="ARBA00022490"/>
    </source>
</evidence>
<keyword evidence="2" id="KW-0963">Cytoplasm</keyword>
<keyword evidence="9" id="KW-1185">Reference proteome</keyword>
<dbReference type="STRING" id="35570.A0A1I8PJL8"/>
<evidence type="ECO:0000256" key="5">
    <source>
        <dbReference type="SAM" id="MobiDB-lite"/>
    </source>
</evidence>
<dbReference type="SUPFAM" id="SSF48065">
    <property type="entry name" value="DBL homology domain (DH-domain)"/>
    <property type="match status" value="1"/>
</dbReference>
<evidence type="ECO:0000313" key="8">
    <source>
        <dbReference type="EnsemblMetazoa" id="SCAU008723-PG"/>
    </source>
</evidence>
<accession>A0A1I8PJL8</accession>
<feature type="compositionally biased region" description="Polar residues" evidence="5">
    <location>
        <begin position="1473"/>
        <end position="1482"/>
    </location>
</feature>